<organism evidence="2 3">
    <name type="scientific">Streptomyces polyasparticus</name>
    <dbReference type="NCBI Taxonomy" id="2767826"/>
    <lineage>
        <taxon>Bacteria</taxon>
        <taxon>Bacillati</taxon>
        <taxon>Actinomycetota</taxon>
        <taxon>Actinomycetes</taxon>
        <taxon>Kitasatosporales</taxon>
        <taxon>Streptomycetaceae</taxon>
        <taxon>Streptomyces</taxon>
    </lineage>
</organism>
<dbReference type="EMBL" id="JACTVJ010000056">
    <property type="protein sequence ID" value="MBC9719643.1"/>
    <property type="molecule type" value="Genomic_DNA"/>
</dbReference>
<comment type="caution">
    <text evidence="2">The sequence shown here is derived from an EMBL/GenBank/DDBJ whole genome shotgun (WGS) entry which is preliminary data.</text>
</comment>
<sequence length="58" mass="6490">MARSTVERLMAELGIEGVSRGQRRRTTIPEPAAPRPPDLADRDFTASRPDELWVADMP</sequence>
<evidence type="ECO:0008006" key="4">
    <source>
        <dbReference type="Google" id="ProtNLM"/>
    </source>
</evidence>
<dbReference type="RefSeq" id="WP_187820044.1">
    <property type="nucleotide sequence ID" value="NZ_JACTVJ010000056.1"/>
</dbReference>
<gene>
    <name evidence="2" type="ORF">H9Y04_44975</name>
</gene>
<reference evidence="2 3" key="1">
    <citation type="submission" date="2020-08" db="EMBL/GenBank/DDBJ databases">
        <title>Genemic of Streptomyces polyaspartic.</title>
        <authorList>
            <person name="Liu W."/>
        </authorList>
    </citation>
    <scope>NUCLEOTIDE SEQUENCE [LARGE SCALE GENOMIC DNA]</scope>
    <source>
        <strain evidence="2 3">TRM66268-LWL</strain>
    </source>
</reference>
<evidence type="ECO:0000313" key="3">
    <source>
        <dbReference type="Proteomes" id="UP000642284"/>
    </source>
</evidence>
<evidence type="ECO:0000256" key="1">
    <source>
        <dbReference type="SAM" id="MobiDB-lite"/>
    </source>
</evidence>
<feature type="region of interest" description="Disordered" evidence="1">
    <location>
        <begin position="17"/>
        <end position="50"/>
    </location>
</feature>
<proteinExistence type="predicted"/>
<keyword evidence="3" id="KW-1185">Reference proteome</keyword>
<accession>A0ABR7SW72</accession>
<feature type="compositionally biased region" description="Basic and acidic residues" evidence="1">
    <location>
        <begin position="38"/>
        <end position="50"/>
    </location>
</feature>
<name>A0ABR7SW72_9ACTN</name>
<protein>
    <recommendedName>
        <fullName evidence="4">Transposase</fullName>
    </recommendedName>
</protein>
<dbReference type="Proteomes" id="UP000642284">
    <property type="component" value="Unassembled WGS sequence"/>
</dbReference>
<evidence type="ECO:0000313" key="2">
    <source>
        <dbReference type="EMBL" id="MBC9719643.1"/>
    </source>
</evidence>